<reference evidence="6" key="2">
    <citation type="journal article" date="2023" name="IMA Fungus">
        <title>Comparative genomic study of the Penicillium genus elucidates a diverse pangenome and 15 lateral gene transfer events.</title>
        <authorList>
            <person name="Petersen C."/>
            <person name="Sorensen T."/>
            <person name="Nielsen M.R."/>
            <person name="Sondergaard T.E."/>
            <person name="Sorensen J.L."/>
            <person name="Fitzpatrick D.A."/>
            <person name="Frisvad J.C."/>
            <person name="Nielsen K.L."/>
        </authorList>
    </citation>
    <scope>NUCLEOTIDE SEQUENCE</scope>
    <source>
        <strain evidence="6">IBT 29677</strain>
    </source>
</reference>
<dbReference type="EMBL" id="JAPZBU010000006">
    <property type="protein sequence ID" value="KAJ5397546.1"/>
    <property type="molecule type" value="Genomic_DNA"/>
</dbReference>
<keyword evidence="2" id="KW-0411">Iron-sulfur</keyword>
<dbReference type="GO" id="GO:0016491">
    <property type="term" value="F:oxidoreductase activity"/>
    <property type="evidence" value="ECO:0007669"/>
    <property type="project" value="InterPro"/>
</dbReference>
<dbReference type="PROSITE" id="PS51085">
    <property type="entry name" value="2FE2S_FER_2"/>
    <property type="match status" value="1"/>
</dbReference>
<comment type="caution">
    <text evidence="6">The sequence shown here is derived from an EMBL/GenBank/DDBJ whole genome shotgun (WGS) entry which is preliminary data.</text>
</comment>
<dbReference type="SUPFAM" id="SSF63380">
    <property type="entry name" value="Riboflavin synthase domain-like"/>
    <property type="match status" value="1"/>
</dbReference>
<dbReference type="CDD" id="cd00207">
    <property type="entry name" value="fer2"/>
    <property type="match status" value="1"/>
</dbReference>
<keyword evidence="1" id="KW-0479">Metal-binding</keyword>
<evidence type="ECO:0000259" key="4">
    <source>
        <dbReference type="PROSITE" id="PS51340"/>
    </source>
</evidence>
<keyword evidence="7" id="KW-1185">Reference proteome</keyword>
<feature type="domain" description="MOSC" evidence="4">
    <location>
        <begin position="45"/>
        <end position="174"/>
    </location>
</feature>
<dbReference type="Gene3D" id="3.40.50.80">
    <property type="entry name" value="Nucleotide-binding domain of ferredoxin-NADP reductase (FNR) module"/>
    <property type="match status" value="1"/>
</dbReference>
<reference evidence="6" key="1">
    <citation type="submission" date="2022-12" db="EMBL/GenBank/DDBJ databases">
        <authorList>
            <person name="Petersen C."/>
        </authorList>
    </citation>
    <scope>NUCLEOTIDE SEQUENCE</scope>
    <source>
        <strain evidence="6">IBT 29677</strain>
    </source>
</reference>
<dbReference type="InterPro" id="IPR017938">
    <property type="entry name" value="Riboflavin_synthase-like_b-brl"/>
</dbReference>
<sequence length="544" mass="60874">MISKMMPSTSIDLSPIDVPPPTTLEQIRTSKLLPFGSVLSGIDKQSRTGKLYVSSIGLSEDEHDLTFHGGIDKAIHQYCVGHYAFWGKLFPSPEIRAKFVPGGFGENLVAGGLDEDNICIGDLVSLPRQPCFKLNQRFGIKNFAPQTHQEAKTGWYYRVKQEGWIEEEMEIRVIQRSHPRWSIARLHHYVHRDKTDVSVTQELMEVEEMGAECKDVFEARWQKIQEKEIATKQTWKEFKIKLKSPETPRIVRLDLEAVLKTEKPSDIAAGSHAVIKLPNGLKRAYSIVSGNTNSLVLGVALDDTSRGGSSYIHESLNPGDIVLLGAVSQSMSIHNMASHHIFIVGGIGITAFLAMMKRLIDTNQSFHLHYAVRKSDEVAFRPLLSELGPNVTIYDKSQWQRLDMFDIFMNRTWNSHIYICGPQRMIDAGIQTASAIKMPSDELHYEVFQADTSGDPFTVEVISDERKVELQVESEQTLLDAMRDAGFEIGSSCETGNCGTCRIPVRCGEVQHRGSALTKTEQKSEMLSCVSRGIGHIVVEVPKC</sequence>
<dbReference type="InterPro" id="IPR052353">
    <property type="entry name" value="Benzoxazolinone_Detox_Enz"/>
</dbReference>
<dbReference type="Pfam" id="PF00111">
    <property type="entry name" value="Fer2"/>
    <property type="match status" value="1"/>
</dbReference>
<feature type="domain" description="2Fe-2S ferredoxin-type" evidence="3">
    <location>
        <begin position="457"/>
        <end position="544"/>
    </location>
</feature>
<dbReference type="Proteomes" id="UP001147747">
    <property type="component" value="Unassembled WGS sequence"/>
</dbReference>
<dbReference type="GeneID" id="81369276"/>
<dbReference type="InterPro" id="IPR001041">
    <property type="entry name" value="2Fe-2S_ferredoxin-type"/>
</dbReference>
<dbReference type="SUPFAM" id="SSF50800">
    <property type="entry name" value="PK beta-barrel domain-like"/>
    <property type="match status" value="1"/>
</dbReference>
<dbReference type="GO" id="GO:0030170">
    <property type="term" value="F:pyridoxal phosphate binding"/>
    <property type="evidence" value="ECO:0007669"/>
    <property type="project" value="InterPro"/>
</dbReference>
<feature type="domain" description="FAD-binding FR-type" evidence="5">
    <location>
        <begin position="233"/>
        <end position="334"/>
    </location>
</feature>
<dbReference type="InterPro" id="IPR036010">
    <property type="entry name" value="2Fe-2S_ferredoxin-like_sf"/>
</dbReference>
<dbReference type="AlphaFoldDB" id="A0A9X0BA80"/>
<dbReference type="InterPro" id="IPR011037">
    <property type="entry name" value="Pyrv_Knase-like_insert_dom_sf"/>
</dbReference>
<dbReference type="InterPro" id="IPR006058">
    <property type="entry name" value="2Fe2S_fd_BS"/>
</dbReference>
<dbReference type="PANTHER" id="PTHR30212:SF2">
    <property type="entry name" value="PROTEIN YIIM"/>
    <property type="match status" value="1"/>
</dbReference>
<dbReference type="PROSITE" id="PS51340">
    <property type="entry name" value="MOSC"/>
    <property type="match status" value="1"/>
</dbReference>
<dbReference type="InterPro" id="IPR005302">
    <property type="entry name" value="MoCF_Sase_C"/>
</dbReference>
<dbReference type="InterPro" id="IPR001433">
    <property type="entry name" value="OxRdtase_FAD/NAD-bd"/>
</dbReference>
<dbReference type="OrthoDB" id="5390at2759"/>
<evidence type="ECO:0000256" key="2">
    <source>
        <dbReference type="ARBA" id="ARBA00023014"/>
    </source>
</evidence>
<dbReference type="RefSeq" id="XP_056489598.1">
    <property type="nucleotide sequence ID" value="XM_056630296.1"/>
</dbReference>
<protein>
    <submittedName>
        <fullName evidence="6">Vanillate O-demethylase oxidoreductase</fullName>
    </submittedName>
</protein>
<dbReference type="Gene3D" id="2.40.33.20">
    <property type="entry name" value="PK beta-barrel domain-like"/>
    <property type="match status" value="1"/>
</dbReference>
<evidence type="ECO:0000259" key="5">
    <source>
        <dbReference type="PROSITE" id="PS51384"/>
    </source>
</evidence>
<dbReference type="PANTHER" id="PTHR30212">
    <property type="entry name" value="PROTEIN YIIM"/>
    <property type="match status" value="1"/>
</dbReference>
<dbReference type="Gene3D" id="3.10.20.30">
    <property type="match status" value="1"/>
</dbReference>
<gene>
    <name evidence="6" type="ORF">N7509_005659</name>
</gene>
<dbReference type="Pfam" id="PF03473">
    <property type="entry name" value="MOSC"/>
    <property type="match status" value="1"/>
</dbReference>
<dbReference type="PROSITE" id="PS51384">
    <property type="entry name" value="FAD_FR"/>
    <property type="match status" value="1"/>
</dbReference>
<dbReference type="CDD" id="cd06185">
    <property type="entry name" value="PDR_like"/>
    <property type="match status" value="1"/>
</dbReference>
<dbReference type="Gene3D" id="2.40.30.10">
    <property type="entry name" value="Translation factors"/>
    <property type="match status" value="1"/>
</dbReference>
<name>A0A9X0BA80_9EURO</name>
<evidence type="ECO:0000313" key="7">
    <source>
        <dbReference type="Proteomes" id="UP001147747"/>
    </source>
</evidence>
<keyword evidence="1" id="KW-0408">Iron</keyword>
<keyword evidence="1" id="KW-0001">2Fe-2S</keyword>
<dbReference type="PROSITE" id="PS00197">
    <property type="entry name" value="2FE2S_FER_1"/>
    <property type="match status" value="1"/>
</dbReference>
<organism evidence="6 7">
    <name type="scientific">Penicillium cosmopolitanum</name>
    <dbReference type="NCBI Taxonomy" id="1131564"/>
    <lineage>
        <taxon>Eukaryota</taxon>
        <taxon>Fungi</taxon>
        <taxon>Dikarya</taxon>
        <taxon>Ascomycota</taxon>
        <taxon>Pezizomycotina</taxon>
        <taxon>Eurotiomycetes</taxon>
        <taxon>Eurotiomycetidae</taxon>
        <taxon>Eurotiales</taxon>
        <taxon>Aspergillaceae</taxon>
        <taxon>Penicillium</taxon>
    </lineage>
</organism>
<dbReference type="InterPro" id="IPR039261">
    <property type="entry name" value="FNR_nucleotide-bd"/>
</dbReference>
<dbReference type="SUPFAM" id="SSF52343">
    <property type="entry name" value="Ferredoxin reductase-like, C-terminal NADP-linked domain"/>
    <property type="match status" value="1"/>
</dbReference>
<accession>A0A9X0BA80</accession>
<dbReference type="Pfam" id="PF00175">
    <property type="entry name" value="NAD_binding_1"/>
    <property type="match status" value="1"/>
</dbReference>
<proteinExistence type="predicted"/>
<dbReference type="InterPro" id="IPR017927">
    <property type="entry name" value="FAD-bd_FR_type"/>
</dbReference>
<evidence type="ECO:0000259" key="3">
    <source>
        <dbReference type="PROSITE" id="PS51085"/>
    </source>
</evidence>
<dbReference type="GO" id="GO:0030151">
    <property type="term" value="F:molybdenum ion binding"/>
    <property type="evidence" value="ECO:0007669"/>
    <property type="project" value="InterPro"/>
</dbReference>
<dbReference type="GO" id="GO:0051537">
    <property type="term" value="F:2 iron, 2 sulfur cluster binding"/>
    <property type="evidence" value="ECO:0007669"/>
    <property type="project" value="UniProtKB-KW"/>
</dbReference>
<dbReference type="PRINTS" id="PR00409">
    <property type="entry name" value="PHDIOXRDTASE"/>
</dbReference>
<evidence type="ECO:0000313" key="6">
    <source>
        <dbReference type="EMBL" id="KAJ5397546.1"/>
    </source>
</evidence>
<evidence type="ECO:0000256" key="1">
    <source>
        <dbReference type="ARBA" id="ARBA00022714"/>
    </source>
</evidence>
<dbReference type="InterPro" id="IPR012675">
    <property type="entry name" value="Beta-grasp_dom_sf"/>
</dbReference>
<dbReference type="SUPFAM" id="SSF54292">
    <property type="entry name" value="2Fe-2S ferredoxin-like"/>
    <property type="match status" value="1"/>
</dbReference>